<reference evidence="9 10" key="1">
    <citation type="journal article" date="2019" name="mSystems">
        <title>Life at home and on the roam: Genomic adaptions reflect the dual lifestyle of an intracellular, facultative symbiont.</title>
        <authorList>
            <person name="Burgsdorf I."/>
        </authorList>
    </citation>
    <scope>NUCLEOTIDE SEQUENCE [LARGE SCALE GENOMIC DNA]</scope>
    <source>
        <strain evidence="9">277cV</strain>
    </source>
</reference>
<dbReference type="InterPro" id="IPR001226">
    <property type="entry name" value="Flavodoxin_CS"/>
</dbReference>
<evidence type="ECO:0000256" key="3">
    <source>
        <dbReference type="ARBA" id="ARBA00007121"/>
    </source>
</evidence>
<evidence type="ECO:0000256" key="1">
    <source>
        <dbReference type="ARBA" id="ARBA00001962"/>
    </source>
</evidence>
<dbReference type="PROSITE" id="PS50902">
    <property type="entry name" value="FLAVODOXIN_LIKE"/>
    <property type="match status" value="1"/>
</dbReference>
<dbReference type="InterPro" id="IPR002563">
    <property type="entry name" value="Flavin_Rdtase-like_dom"/>
</dbReference>
<dbReference type="Proteomes" id="UP000317990">
    <property type="component" value="Unassembled WGS sequence"/>
</dbReference>
<dbReference type="SMART" id="SM00903">
    <property type="entry name" value="Flavin_Reduct"/>
    <property type="match status" value="1"/>
</dbReference>
<dbReference type="CDD" id="cd07709">
    <property type="entry name" value="flavodiiron_proteins_MBL-fold"/>
    <property type="match status" value="1"/>
</dbReference>
<evidence type="ECO:0000256" key="7">
    <source>
        <dbReference type="ARBA" id="ARBA00025633"/>
    </source>
</evidence>
<evidence type="ECO:0000313" key="10">
    <source>
        <dbReference type="Proteomes" id="UP000317990"/>
    </source>
</evidence>
<evidence type="ECO:0000313" key="9">
    <source>
        <dbReference type="EMBL" id="TGG96630.1"/>
    </source>
</evidence>
<dbReference type="InterPro" id="IPR036866">
    <property type="entry name" value="RibonucZ/Hydroxyglut_hydro"/>
</dbReference>
<accession>A0A524RR35</accession>
<dbReference type="Gene3D" id="2.30.110.10">
    <property type="entry name" value="Electron Transport, Fmn-binding Protein, Chain A"/>
    <property type="match status" value="1"/>
</dbReference>
<organism evidence="9 10">
    <name type="scientific">Aphanocapsa feldmannii 277cV</name>
    <dbReference type="NCBI Taxonomy" id="2507553"/>
    <lineage>
        <taxon>Bacteria</taxon>
        <taxon>Bacillati</taxon>
        <taxon>Cyanobacteriota</taxon>
        <taxon>Cyanophyceae</taxon>
        <taxon>Oscillatoriophycideae</taxon>
        <taxon>Chroococcales</taxon>
        <taxon>Microcystaceae</taxon>
        <taxon>Aphanocapsa</taxon>
    </lineage>
</organism>
<keyword evidence="6" id="KW-0560">Oxidoreductase</keyword>
<keyword evidence="5" id="KW-0249">Electron transport</keyword>
<dbReference type="GO" id="GO:0016646">
    <property type="term" value="F:oxidoreductase activity, acting on the CH-NH group of donors, NAD or NADP as acceptor"/>
    <property type="evidence" value="ECO:0007669"/>
    <property type="project" value="UniProtKB-ARBA"/>
</dbReference>
<dbReference type="PANTHER" id="PTHR32145">
    <property type="entry name" value="DIFLAVIN FLAVOPROTEIN A 2-RELATED"/>
    <property type="match status" value="1"/>
</dbReference>
<dbReference type="Gene3D" id="3.40.50.360">
    <property type="match status" value="1"/>
</dbReference>
<evidence type="ECO:0000256" key="4">
    <source>
        <dbReference type="ARBA" id="ARBA00022448"/>
    </source>
</evidence>
<dbReference type="InterPro" id="IPR012349">
    <property type="entry name" value="Split_barrel_FMN-bd"/>
</dbReference>
<dbReference type="GO" id="GO:0009055">
    <property type="term" value="F:electron transfer activity"/>
    <property type="evidence" value="ECO:0007669"/>
    <property type="project" value="InterPro"/>
</dbReference>
<comment type="similarity">
    <text evidence="2">In the C-terminal section; belongs to the flavodoxin reductase family.</text>
</comment>
<comment type="similarity">
    <text evidence="3">In the N-terminal section; belongs to the zinc metallo-hydrolase group 3 family.</text>
</comment>
<dbReference type="GO" id="GO:0010181">
    <property type="term" value="F:FMN binding"/>
    <property type="evidence" value="ECO:0007669"/>
    <property type="project" value="InterPro"/>
</dbReference>
<dbReference type="InterPro" id="IPR029039">
    <property type="entry name" value="Flavoprotein-like_sf"/>
</dbReference>
<protein>
    <submittedName>
        <fullName evidence="9">Flavin oxidoreductase</fullName>
    </submittedName>
</protein>
<comment type="function">
    <text evidence="7">Mediates electron transfer from NADH to oxygen, reducing it to water. This modular protein has 3 redox cofactors, in other organisms the same activity requires 2 or 3 proteins.</text>
</comment>
<dbReference type="Pfam" id="PF00258">
    <property type="entry name" value="Flavodoxin_1"/>
    <property type="match status" value="1"/>
</dbReference>
<dbReference type="InterPro" id="IPR051285">
    <property type="entry name" value="NADH_oxidoreductase_modular"/>
</dbReference>
<sequence length="593" mass="63280">MPTPTSRRRVISLPLDGEGFCLRGLSPGRLRFEVEYGLERGTSANAFFFPGPSPLLVHPPGASFAEPFLAALAQHCDSSTPLRVVVSHVNPNRVALLRRLAASHPQLSLVATNAGRRLLQELWETGTSGQAEQAAPHSPLPAIDVVRSERRLPLGSGSCRLLPLPTPRWPDGLVCFDEATGLLMSGKFFAAHVCSEALGESTRQQLDEDRRYYYDCLMAPMASQVETAVDRLEELPIRAIAPGHGPAILESWRSLISDYRRWGEGPARSSLTVALLFASAYGNTAAIANGLAQGVAKAGVRINSVNCEFCSAEELLTAIQRSDALLIGSPTLGGHAPTQIVSALGTLLAEGDRNKPVGVFGSFGWSGEAIDLLAGKLRDGGFRFAFEPIRVRFSPDAATIKTCEEIGTDLAQDLKQQQRKEKRAAGGLSGSRSNPAVLALGRVTGSICILTSRKGSGEAALSGAMVASWVSQASFNPPGLSVAVARDRAVEQLLHVGDRFALNILASGREAGPMKHFLQPFPPGADRFAGMACSASPAGQPLINDALAWLEVQVEQRMECGDHWIIYGTVQQGGLLDEQGLTAVRQRHSGASY</sequence>
<dbReference type="SMART" id="SM00849">
    <property type="entry name" value="Lactamase_B"/>
    <property type="match status" value="1"/>
</dbReference>
<dbReference type="AlphaFoldDB" id="A0A524RR35"/>
<dbReference type="Gene3D" id="3.60.15.10">
    <property type="entry name" value="Ribonuclease Z/Hydroxyacylglutathione hydrolase-like"/>
    <property type="match status" value="1"/>
</dbReference>
<dbReference type="InterPro" id="IPR001279">
    <property type="entry name" value="Metallo-B-lactamas"/>
</dbReference>
<keyword evidence="4" id="KW-0813">Transport</keyword>
<dbReference type="InterPro" id="IPR045761">
    <property type="entry name" value="ODP_dom"/>
</dbReference>
<evidence type="ECO:0000256" key="6">
    <source>
        <dbReference type="ARBA" id="ARBA00023002"/>
    </source>
</evidence>
<evidence type="ECO:0000256" key="5">
    <source>
        <dbReference type="ARBA" id="ARBA00022982"/>
    </source>
</evidence>
<comment type="cofactor">
    <cofactor evidence="1">
        <name>Fe cation</name>
        <dbReference type="ChEBI" id="CHEBI:24875"/>
    </cofactor>
</comment>
<dbReference type="SUPFAM" id="SSF50475">
    <property type="entry name" value="FMN-binding split barrel"/>
    <property type="match status" value="1"/>
</dbReference>
<dbReference type="InterPro" id="IPR008254">
    <property type="entry name" value="Flavodoxin/NO_synth"/>
</dbReference>
<gene>
    <name evidence="9" type="ORF">ERJ67_00650</name>
</gene>
<comment type="caution">
    <text evidence="9">The sequence shown here is derived from an EMBL/GenBank/DDBJ whole genome shotgun (WGS) entry which is preliminary data.</text>
</comment>
<evidence type="ECO:0000259" key="8">
    <source>
        <dbReference type="PROSITE" id="PS50902"/>
    </source>
</evidence>
<dbReference type="PROSITE" id="PS00201">
    <property type="entry name" value="FLAVODOXIN"/>
    <property type="match status" value="1"/>
</dbReference>
<feature type="domain" description="Flavodoxin-like" evidence="8">
    <location>
        <begin position="273"/>
        <end position="411"/>
    </location>
</feature>
<dbReference type="SUPFAM" id="SSF52218">
    <property type="entry name" value="Flavoproteins"/>
    <property type="match status" value="1"/>
</dbReference>
<dbReference type="PANTHER" id="PTHR32145:SF32">
    <property type="entry name" value="DIFLAVIN FLAVOPROTEIN A 4-RELATED"/>
    <property type="match status" value="1"/>
</dbReference>
<evidence type="ECO:0000256" key="2">
    <source>
        <dbReference type="ARBA" id="ARBA00006098"/>
    </source>
</evidence>
<dbReference type="EMBL" id="SRMO01000006">
    <property type="protein sequence ID" value="TGG96630.1"/>
    <property type="molecule type" value="Genomic_DNA"/>
</dbReference>
<dbReference type="Pfam" id="PF19583">
    <property type="entry name" value="ODP"/>
    <property type="match status" value="1"/>
</dbReference>
<dbReference type="Pfam" id="PF01613">
    <property type="entry name" value="Flavin_Reduct"/>
    <property type="match status" value="1"/>
</dbReference>
<proteinExistence type="inferred from homology"/>
<name>A0A524RR35_9CHRO</name>
<dbReference type="SUPFAM" id="SSF56281">
    <property type="entry name" value="Metallo-hydrolase/oxidoreductase"/>
    <property type="match status" value="1"/>
</dbReference>